<dbReference type="PANTHER" id="PTHR12217:SF4">
    <property type="entry name" value="EUKARYOTIC TRANSLATION INITIATION FACTOR 2D"/>
    <property type="match status" value="1"/>
</dbReference>
<keyword evidence="14" id="KW-1185">Reference proteome</keyword>
<dbReference type="InterPro" id="IPR039757">
    <property type="entry name" value="EIF2D"/>
</dbReference>
<comment type="similarity">
    <text evidence="2">Belongs to the eIF2D family.</text>
</comment>
<feature type="compositionally biased region" description="Basic residues" evidence="10">
    <location>
        <begin position="123"/>
        <end position="140"/>
    </location>
</feature>
<evidence type="ECO:0000256" key="7">
    <source>
        <dbReference type="ARBA" id="ARBA00022990"/>
    </source>
</evidence>
<dbReference type="SUPFAM" id="SSF55159">
    <property type="entry name" value="eIF1-like"/>
    <property type="match status" value="1"/>
</dbReference>
<dbReference type="FunFam" id="3.30.780.10:FF:000007">
    <property type="entry name" value="Putative eukaryotic translation initiation factor 2d"/>
    <property type="match status" value="1"/>
</dbReference>
<dbReference type="Pfam" id="PF01253">
    <property type="entry name" value="SUI1"/>
    <property type="match status" value="1"/>
</dbReference>
<dbReference type="Pfam" id="PF26291">
    <property type="entry name" value="SWIB_eIF2D"/>
    <property type="match status" value="1"/>
</dbReference>
<dbReference type="Gene3D" id="3.30.780.10">
    <property type="entry name" value="SUI1-like domain"/>
    <property type="match status" value="1"/>
</dbReference>
<dbReference type="Proteomes" id="UP001474421">
    <property type="component" value="Unassembled WGS sequence"/>
</dbReference>
<dbReference type="InterPro" id="IPR039759">
    <property type="entry name" value="eIF2D_SUI1"/>
</dbReference>
<feature type="region of interest" description="Disordered" evidence="10">
    <location>
        <begin position="487"/>
        <end position="519"/>
    </location>
</feature>
<dbReference type="InterPro" id="IPR003121">
    <property type="entry name" value="SWIB_MDM2_domain"/>
</dbReference>
<evidence type="ECO:0000256" key="2">
    <source>
        <dbReference type="ARBA" id="ARBA00010359"/>
    </source>
</evidence>
<evidence type="ECO:0000313" key="14">
    <source>
        <dbReference type="Proteomes" id="UP001474421"/>
    </source>
</evidence>
<evidence type="ECO:0000256" key="9">
    <source>
        <dbReference type="ARBA" id="ARBA00030186"/>
    </source>
</evidence>
<dbReference type="InterPro" id="IPR058886">
    <property type="entry name" value="SWIB_eIF2D"/>
</dbReference>
<proteinExistence type="inferred from homology"/>
<feature type="region of interest" description="Disordered" evidence="10">
    <location>
        <begin position="1"/>
        <end position="22"/>
    </location>
</feature>
<feature type="domain" description="SUI1" evidence="11">
    <location>
        <begin position="752"/>
        <end position="825"/>
    </location>
</feature>
<evidence type="ECO:0000256" key="3">
    <source>
        <dbReference type="ARBA" id="ARBA00013816"/>
    </source>
</evidence>
<keyword evidence="7" id="KW-0007">Acetylation</keyword>
<accession>A0AAW1BSV9</accession>
<keyword evidence="5 13" id="KW-0648">Protein biosynthesis</keyword>
<dbReference type="Gene3D" id="3.10.400.20">
    <property type="match status" value="1"/>
</dbReference>
<feature type="domain" description="DM2" evidence="12">
    <location>
        <begin position="644"/>
        <end position="728"/>
    </location>
</feature>
<evidence type="ECO:0000256" key="1">
    <source>
        <dbReference type="ARBA" id="ARBA00004496"/>
    </source>
</evidence>
<reference evidence="13 14" key="1">
    <citation type="journal article" date="2024" name="Proc. Natl. Acad. Sci. U.S.A.">
        <title>The genetic regulatory architecture and epigenomic basis for age-related changes in rattlesnake venom.</title>
        <authorList>
            <person name="Hogan M.P."/>
            <person name="Holding M.L."/>
            <person name="Nystrom G.S."/>
            <person name="Colston T.J."/>
            <person name="Bartlett D.A."/>
            <person name="Mason A.J."/>
            <person name="Ellsworth S.A."/>
            <person name="Rautsaw R.M."/>
            <person name="Lawrence K.C."/>
            <person name="Strickland J.L."/>
            <person name="He B."/>
            <person name="Fraser P."/>
            <person name="Margres M.J."/>
            <person name="Gilbert D.M."/>
            <person name="Gibbs H.L."/>
            <person name="Parkinson C.L."/>
            <person name="Rokyta D.R."/>
        </authorList>
    </citation>
    <scope>NUCLEOTIDE SEQUENCE [LARGE SCALE GENOMIC DNA]</scope>
    <source>
        <strain evidence="13">DRR0105</strain>
    </source>
</reference>
<dbReference type="InterPro" id="IPR048247">
    <property type="entry name" value="eIF2D_N"/>
</dbReference>
<evidence type="ECO:0000259" key="12">
    <source>
        <dbReference type="PROSITE" id="PS51925"/>
    </source>
</evidence>
<dbReference type="InterPro" id="IPR001950">
    <property type="entry name" value="SUI1"/>
</dbReference>
<organism evidence="13 14">
    <name type="scientific">Crotalus adamanteus</name>
    <name type="common">Eastern diamondback rattlesnake</name>
    <dbReference type="NCBI Taxonomy" id="8729"/>
    <lineage>
        <taxon>Eukaryota</taxon>
        <taxon>Metazoa</taxon>
        <taxon>Chordata</taxon>
        <taxon>Craniata</taxon>
        <taxon>Vertebrata</taxon>
        <taxon>Euteleostomi</taxon>
        <taxon>Lepidosauria</taxon>
        <taxon>Squamata</taxon>
        <taxon>Bifurcata</taxon>
        <taxon>Unidentata</taxon>
        <taxon>Episquamata</taxon>
        <taxon>Toxicofera</taxon>
        <taxon>Serpentes</taxon>
        <taxon>Colubroidea</taxon>
        <taxon>Viperidae</taxon>
        <taxon>Crotalinae</taxon>
        <taxon>Crotalus</taxon>
    </lineage>
</organism>
<comment type="function">
    <text evidence="8">Translation initiation factor that is able to deliver tRNA to the P-site of the eukaryotic ribosome in a GTP-independent manner. The binding of Met-tRNA(I) occurs after the AUG codon finds its position in the P-site of 40S ribosomes, the situation that takes place during initiation complex formation on some specific RNAs. Its activity in tRNA binding with 40S subunits does not require the presence of the aminoacyl moiety. Possesses the unique ability to deliver non-Met (elongator) tRNAs into the P-site of the 40S subunit. In addition to its role in initiation, can promote release of deacylated tRNA and mRNA from recycled 40S subunits following ABCE1-mediated dissociation of post-termination ribosomal complexes into subunits.</text>
</comment>
<dbReference type="AlphaFoldDB" id="A0AAW1BSV9"/>
<comment type="caution">
    <text evidence="13">The sequence shown here is derived from an EMBL/GenBank/DDBJ whole genome shotgun (WGS) entry which is preliminary data.</text>
</comment>
<dbReference type="Pfam" id="PF26292">
    <property type="entry name" value="PUA_elF2D"/>
    <property type="match status" value="1"/>
</dbReference>
<evidence type="ECO:0000256" key="6">
    <source>
        <dbReference type="ARBA" id="ARBA00022553"/>
    </source>
</evidence>
<dbReference type="PROSITE" id="PS50890">
    <property type="entry name" value="PUA"/>
    <property type="match status" value="1"/>
</dbReference>
<feature type="compositionally biased region" description="Basic and acidic residues" evidence="10">
    <location>
        <begin position="70"/>
        <end position="94"/>
    </location>
</feature>
<comment type="subcellular location">
    <subcellularLocation>
        <location evidence="1">Cytoplasm</location>
    </subcellularLocation>
</comment>
<evidence type="ECO:0000256" key="5">
    <source>
        <dbReference type="ARBA" id="ARBA00022540"/>
    </source>
</evidence>
<evidence type="ECO:0000256" key="4">
    <source>
        <dbReference type="ARBA" id="ARBA00022490"/>
    </source>
</evidence>
<feature type="region of interest" description="Disordered" evidence="10">
    <location>
        <begin position="52"/>
        <end position="148"/>
    </location>
</feature>
<dbReference type="InterPro" id="IPR036885">
    <property type="entry name" value="SWIB_MDM2_dom_sf"/>
</dbReference>
<gene>
    <name evidence="13" type="ORF">NXF25_009365</name>
</gene>
<protein>
    <recommendedName>
        <fullName evidence="3">Eukaryotic translation initiation factor 2D</fullName>
    </recommendedName>
    <alternativeName>
        <fullName evidence="9">Ligatin</fullName>
    </alternativeName>
</protein>
<keyword evidence="4" id="KW-0963">Cytoplasm</keyword>
<dbReference type="PROSITE" id="PS51925">
    <property type="entry name" value="SWIB_MDM2"/>
    <property type="match status" value="1"/>
</dbReference>
<sequence length="845" mass="94846">MNPATSRFSRSDRPSPPPQTWPRRLCRLLQKFQPFLQRHVQAVALLLSLPPTGQGDPVLNPTSDPSTRFPFRDNRHDRTPGMTRLAKDGQERLATRKRLSAWKAGTSQPQGPSTKSPKEGRTHARRERKGGPRRISKKPLKVPPVPAERGPSDFLLSSIIALRIPVKKPAGRTPHHRVQACPVPRFPALAPLAPTRGCSRAGRDVVALKARLLRERLLGSLCACAVGEGLKRKKRTLSPVPKRFFSDQSKTVKSNTAIKGSDRRKLRNDVAAVFPILTSEQLAEVVPMKEELNIMKIYTHKGEIVTVYANGKNPILFEMEKMIYPTVYTLWSYPHLLPVFSTWPPVVHKLVGGADLMLPGVIIPKCGLPQVNRHSLCAVTLVGNRAPVAIGIAIMTTAEMVAAGMKGKGFTVLHTYMDHLWAIGDKSSPPTIPLLEIESSEMIAEEEEEQKKEEGETPESSLSLDPSLQMDIEHLTLEEDISHTVMDEKEELSQNDAAEKTEENEPNISQEMEDKRSPQEQMDALLHQCFFHALKCKVKKSELPLLTSTFLRNYIFSCCPKDQQLDIKKSSYKKFSKFLQSVQQQKILQVKELSKGVESIVDIDWKHESIRSFIVPESATSEMSVQDRKGDDQEQLYHPPEIIQLYGISSKMAPLFQESGHKRGHTLSSSEVRSVIINYVKANELVDEINKNFVKVNPILCDCLLDKAEQDEISRLKWDDLLSRCLNKLEPFHQVTFWGQKPVVRKGNILPIDVTVAQRSSNKKVTIIKNLELYGLDPQAVASTLQQKVQASATIVAIPGAKDRSQVQIQGNQINHLAKLLLEDYQIPYSYIQGLKKAPKTGRKK</sequence>
<name>A0AAW1BSV9_CROAD</name>
<dbReference type="GO" id="GO:0005737">
    <property type="term" value="C:cytoplasm"/>
    <property type="evidence" value="ECO:0007669"/>
    <property type="project" value="UniProtKB-SubCell"/>
</dbReference>
<dbReference type="SUPFAM" id="SSF47592">
    <property type="entry name" value="SWIB/MDM2 domain"/>
    <property type="match status" value="1"/>
</dbReference>
<dbReference type="PROSITE" id="PS50296">
    <property type="entry name" value="SUI1"/>
    <property type="match status" value="1"/>
</dbReference>
<dbReference type="Pfam" id="PF17832">
    <property type="entry name" value="Pre-PUA"/>
    <property type="match status" value="1"/>
</dbReference>
<evidence type="ECO:0000313" key="13">
    <source>
        <dbReference type="EMBL" id="KAK9404538.1"/>
    </source>
</evidence>
<keyword evidence="6" id="KW-0597">Phosphoprotein</keyword>
<dbReference type="GO" id="GO:0003743">
    <property type="term" value="F:translation initiation factor activity"/>
    <property type="evidence" value="ECO:0007669"/>
    <property type="project" value="UniProtKB-KW"/>
</dbReference>
<dbReference type="InterPro" id="IPR041366">
    <property type="entry name" value="Pre-PUA"/>
</dbReference>
<dbReference type="CDD" id="cd11608">
    <property type="entry name" value="eIF2D_C"/>
    <property type="match status" value="1"/>
</dbReference>
<dbReference type="InterPro" id="IPR015947">
    <property type="entry name" value="PUA-like_sf"/>
</dbReference>
<dbReference type="InterPro" id="IPR057429">
    <property type="entry name" value="WH_eIF2D"/>
</dbReference>
<evidence type="ECO:0000256" key="8">
    <source>
        <dbReference type="ARBA" id="ARBA00025522"/>
    </source>
</evidence>
<dbReference type="FunFam" id="3.10.400.20:FF:000002">
    <property type="entry name" value="Eukaryotic translation initiation factor 2D"/>
    <property type="match status" value="1"/>
</dbReference>
<dbReference type="PANTHER" id="PTHR12217">
    <property type="entry name" value="EUKARYOTIC TRANSLATION INITIATION FACTOR 2D"/>
    <property type="match status" value="1"/>
</dbReference>
<evidence type="ECO:0000256" key="10">
    <source>
        <dbReference type="SAM" id="MobiDB-lite"/>
    </source>
</evidence>
<dbReference type="Pfam" id="PF25304">
    <property type="entry name" value="WHD_eIF2D"/>
    <property type="match status" value="1"/>
</dbReference>
<dbReference type="CDD" id="cd21156">
    <property type="entry name" value="PUA_eIF2d-like"/>
    <property type="match status" value="1"/>
</dbReference>
<dbReference type="InterPro" id="IPR036877">
    <property type="entry name" value="SUI1_dom_sf"/>
</dbReference>
<keyword evidence="5 13" id="KW-0396">Initiation factor</keyword>
<evidence type="ECO:0000259" key="11">
    <source>
        <dbReference type="PROSITE" id="PS50296"/>
    </source>
</evidence>
<dbReference type="CDD" id="cd11610">
    <property type="entry name" value="eIF2D_N"/>
    <property type="match status" value="1"/>
</dbReference>
<dbReference type="GO" id="GO:0001731">
    <property type="term" value="P:formation of translation preinitiation complex"/>
    <property type="evidence" value="ECO:0007669"/>
    <property type="project" value="InterPro"/>
</dbReference>
<feature type="region of interest" description="Disordered" evidence="10">
    <location>
        <begin position="443"/>
        <end position="466"/>
    </location>
</feature>
<dbReference type="InterPro" id="IPR048248">
    <property type="entry name" value="PUA_eIF2d-like"/>
</dbReference>
<dbReference type="EMBL" id="JAOTOJ010000003">
    <property type="protein sequence ID" value="KAK9404538.1"/>
    <property type="molecule type" value="Genomic_DNA"/>
</dbReference>
<dbReference type="SUPFAM" id="SSF88697">
    <property type="entry name" value="PUA domain-like"/>
    <property type="match status" value="1"/>
</dbReference>
<feature type="compositionally biased region" description="Polar residues" evidence="10">
    <location>
        <begin position="105"/>
        <end position="115"/>
    </location>
</feature>